<dbReference type="OrthoDB" id="16820at2759"/>
<dbReference type="PANTHER" id="PTHR13789:SF147">
    <property type="entry name" value="PUTATIVE (AFU_ORTHOLOGUE AFUA_2G01950)-RELATED"/>
    <property type="match status" value="1"/>
</dbReference>
<dbReference type="SUPFAM" id="SSF51905">
    <property type="entry name" value="FAD/NAD(P)-binding domain"/>
    <property type="match status" value="1"/>
</dbReference>
<name>A0A2V1D1Q5_9PLEO</name>
<reference evidence="7 8" key="1">
    <citation type="journal article" date="2018" name="Sci. Rep.">
        <title>Comparative genomics provides insights into the lifestyle and reveals functional heterogeneity of dark septate endophytic fungi.</title>
        <authorList>
            <person name="Knapp D.G."/>
            <person name="Nemeth J.B."/>
            <person name="Barry K."/>
            <person name="Hainaut M."/>
            <person name="Henrissat B."/>
            <person name="Johnson J."/>
            <person name="Kuo A."/>
            <person name="Lim J.H.P."/>
            <person name="Lipzen A."/>
            <person name="Nolan M."/>
            <person name="Ohm R.A."/>
            <person name="Tamas L."/>
            <person name="Grigoriev I.V."/>
            <person name="Spatafora J.W."/>
            <person name="Nagy L.G."/>
            <person name="Kovacs G.M."/>
        </authorList>
    </citation>
    <scope>NUCLEOTIDE SEQUENCE [LARGE SCALE GENOMIC DNA]</scope>
    <source>
        <strain evidence="7 8">DSE2036</strain>
    </source>
</reference>
<evidence type="ECO:0000256" key="3">
    <source>
        <dbReference type="ARBA" id="ARBA00022827"/>
    </source>
</evidence>
<organism evidence="7 8">
    <name type="scientific">Periconia macrospinosa</name>
    <dbReference type="NCBI Taxonomy" id="97972"/>
    <lineage>
        <taxon>Eukaryota</taxon>
        <taxon>Fungi</taxon>
        <taxon>Dikarya</taxon>
        <taxon>Ascomycota</taxon>
        <taxon>Pezizomycotina</taxon>
        <taxon>Dothideomycetes</taxon>
        <taxon>Pleosporomycetidae</taxon>
        <taxon>Pleosporales</taxon>
        <taxon>Massarineae</taxon>
        <taxon>Periconiaceae</taxon>
        <taxon>Periconia</taxon>
    </lineage>
</organism>
<feature type="domain" description="FAD-binding" evidence="6">
    <location>
        <begin position="9"/>
        <end position="343"/>
    </location>
</feature>
<evidence type="ECO:0000256" key="5">
    <source>
        <dbReference type="ARBA" id="ARBA00023033"/>
    </source>
</evidence>
<keyword evidence="8" id="KW-1185">Reference proteome</keyword>
<dbReference type="GO" id="GO:0004497">
    <property type="term" value="F:monooxygenase activity"/>
    <property type="evidence" value="ECO:0007669"/>
    <property type="project" value="UniProtKB-KW"/>
</dbReference>
<dbReference type="Pfam" id="PF01494">
    <property type="entry name" value="FAD_binding_3"/>
    <property type="match status" value="1"/>
</dbReference>
<keyword evidence="3" id="KW-0274">FAD</keyword>
<dbReference type="Gene3D" id="3.50.50.60">
    <property type="entry name" value="FAD/NAD(P)-binding domain"/>
    <property type="match status" value="1"/>
</dbReference>
<dbReference type="InterPro" id="IPR036188">
    <property type="entry name" value="FAD/NAD-bd_sf"/>
</dbReference>
<protein>
    <submittedName>
        <fullName evidence="7">FAD/NAD(P)-binding domain-containing protein</fullName>
    </submittedName>
</protein>
<evidence type="ECO:0000256" key="2">
    <source>
        <dbReference type="ARBA" id="ARBA00022630"/>
    </source>
</evidence>
<evidence type="ECO:0000256" key="4">
    <source>
        <dbReference type="ARBA" id="ARBA00023002"/>
    </source>
</evidence>
<dbReference type="AlphaFoldDB" id="A0A2V1D1Q5"/>
<accession>A0A2V1D1Q5</accession>
<keyword evidence="5" id="KW-0503">Monooxygenase</keyword>
<dbReference type="SUPFAM" id="SSF54373">
    <property type="entry name" value="FAD-linked reductases, C-terminal domain"/>
    <property type="match status" value="1"/>
</dbReference>
<dbReference type="PRINTS" id="PR00420">
    <property type="entry name" value="RNGMNOXGNASE"/>
</dbReference>
<evidence type="ECO:0000259" key="6">
    <source>
        <dbReference type="Pfam" id="PF01494"/>
    </source>
</evidence>
<evidence type="ECO:0000313" key="8">
    <source>
        <dbReference type="Proteomes" id="UP000244855"/>
    </source>
</evidence>
<dbReference type="InterPro" id="IPR002938">
    <property type="entry name" value="FAD-bd"/>
</dbReference>
<keyword evidence="2" id="KW-0285">Flavoprotein</keyword>
<dbReference type="STRING" id="97972.A0A2V1D1Q5"/>
<dbReference type="EMBL" id="KZ805746">
    <property type="protein sequence ID" value="PVH91962.1"/>
    <property type="molecule type" value="Genomic_DNA"/>
</dbReference>
<proteinExistence type="inferred from homology"/>
<evidence type="ECO:0000313" key="7">
    <source>
        <dbReference type="EMBL" id="PVH91962.1"/>
    </source>
</evidence>
<sequence length="432" mass="47518">MKIKFELRFLVVGGGLAGLAAAIALCKAGHRVTLLEAKIEFSELGAGIQMPPNCTRILRNWNLLEKIMQYATEPQVIQLLSDSGNVLSTTSLIPDMENRFHAPHLVIHRGDFLRILREEAEALGAELITDAQVQDVDFAKNCVHTTDGRQFVGDVVIGADGEHSICRQYLLGENSTSRVPSGKVACRFTVPSTTILSAPRLASIAAPSKVTAWLGSEAHVVAYNLDARNICNVVAILPEDAVLEARSQAVFAGPTVISSTPLMEFFEAWDSVLKKTLGYADSCLAWRIMNHPWTERIVHAAGKFVLIGDAAHSMHPHLAQGAAQGIEDAAILGRLFGRTSTYEDIPLALSIFQEARGKRVQAIQRRSAEVGRVWTLNHGSERKMRDQAFATNESNNQPFPNPFSDTKLTNWLYSDNIFKDVDQALDCYEISR</sequence>
<evidence type="ECO:0000256" key="1">
    <source>
        <dbReference type="ARBA" id="ARBA00007992"/>
    </source>
</evidence>
<dbReference type="InterPro" id="IPR050493">
    <property type="entry name" value="FAD-dep_Monooxygenase_BioMet"/>
</dbReference>
<comment type="similarity">
    <text evidence="1">Belongs to the paxM FAD-dependent monooxygenase family.</text>
</comment>
<dbReference type="GO" id="GO:0071949">
    <property type="term" value="F:FAD binding"/>
    <property type="evidence" value="ECO:0007669"/>
    <property type="project" value="InterPro"/>
</dbReference>
<keyword evidence="4" id="KW-0560">Oxidoreductase</keyword>
<gene>
    <name evidence="7" type="ORF">DM02DRAFT_702068</name>
</gene>
<dbReference type="Proteomes" id="UP000244855">
    <property type="component" value="Unassembled WGS sequence"/>
</dbReference>
<dbReference type="PANTHER" id="PTHR13789">
    <property type="entry name" value="MONOOXYGENASE"/>
    <property type="match status" value="1"/>
</dbReference>